<feature type="domain" description="Rcc01698-like C-terminal" evidence="4">
    <location>
        <begin position="986"/>
        <end position="1079"/>
    </location>
</feature>
<dbReference type="InterPro" id="IPR017853">
    <property type="entry name" value="GH"/>
</dbReference>
<evidence type="ECO:0000259" key="2">
    <source>
        <dbReference type="Pfam" id="PF13547"/>
    </source>
</evidence>
<keyword evidence="6" id="KW-1185">Reference proteome</keyword>
<name>A0A1I6SI04_9CAUL</name>
<accession>A0A1I6SI04</accession>
<dbReference type="CDD" id="cd19607">
    <property type="entry name" value="GTA_TIM-barrel-like"/>
    <property type="match status" value="1"/>
</dbReference>
<evidence type="ECO:0000259" key="3">
    <source>
        <dbReference type="Pfam" id="PF13550"/>
    </source>
</evidence>
<dbReference type="AlphaFoldDB" id="A0A1I6SI04"/>
<evidence type="ECO:0000313" key="6">
    <source>
        <dbReference type="Proteomes" id="UP000198788"/>
    </source>
</evidence>
<dbReference type="Pfam" id="PF23666">
    <property type="entry name" value="Rcc01698_C"/>
    <property type="match status" value="1"/>
</dbReference>
<dbReference type="SUPFAM" id="SSF51445">
    <property type="entry name" value="(Trans)glycosidases"/>
    <property type="match status" value="1"/>
</dbReference>
<dbReference type="Pfam" id="PF13547">
    <property type="entry name" value="GTA_TIM"/>
    <property type="match status" value="1"/>
</dbReference>
<proteinExistence type="predicted"/>
<dbReference type="EMBL" id="FOZV01000005">
    <property type="protein sequence ID" value="SFS76601.1"/>
    <property type="molecule type" value="Genomic_DNA"/>
</dbReference>
<dbReference type="InterPro" id="IPR025195">
    <property type="entry name" value="GTA_TIM_dom"/>
</dbReference>
<organism evidence="5 6">
    <name type="scientific">Brevundimonas viscosa</name>
    <dbReference type="NCBI Taxonomy" id="871741"/>
    <lineage>
        <taxon>Bacteria</taxon>
        <taxon>Pseudomonadati</taxon>
        <taxon>Pseudomonadota</taxon>
        <taxon>Alphaproteobacteria</taxon>
        <taxon>Caulobacterales</taxon>
        <taxon>Caulobacteraceae</taxon>
        <taxon>Brevundimonas</taxon>
    </lineage>
</organism>
<feature type="domain" description="GTA TIM-barrel-like" evidence="2">
    <location>
        <begin position="395"/>
        <end position="684"/>
    </location>
</feature>
<dbReference type="InterPro" id="IPR032876">
    <property type="entry name" value="J_dom"/>
</dbReference>
<dbReference type="STRING" id="871741.SAMN05192570_2446"/>
<gene>
    <name evidence="5" type="ORF">SAMN05192570_2446</name>
</gene>
<sequence length="1235" mass="130662">MAQMVFGAAGGAIGGPLGASLGAMLGGMVDSAAIAGLQPPRQRGPRLQELKVQGTAEGAPLPCVFGRARVTGQMIWAARFLEGRRTSAGGKGGPRTVDYGYSLSFAVALCEGEIDGVGRVWADGRPMDLTGVTMRVHRGGPDQTPDPLIESIEGDAPAYRGTAYVVFEDLPLGPYGDRAPQLAFEVFRRPRGGEPRLGDRLEGVCLIPGAGEFVLATEPVMRREGLTRTSAENLHAGDGRPDLVVSLDHLQAQCPGLKRVSLVIGWFGTDLRAGECLIRPGVERRDKPTEPLVWSAAGLDRQTAHLISGSGGAPAYGGTPSDESVRQAVAELKARGLEVTLYPFVFMDIPPGNGLPDPYGGAEQAAYPWRGRVCGRPEGEAAEDVAALFGTADGWGLRRLALHYAGLAAETGADGLLIGSEMRGLTLTQDAGGGFPAVAELRSLAAECRAVAGPEVQLSYAADWSEYAGLRDGGEVAFHLDPLWADPAIDYVAVDWYPPLGDWRGGDGGLDAASFGGPDDPAYLAAQVAGGEGFDWWYASEADRAAQVRTPIVDTAHGEDWVFRVKDLVSWWSRPHHDRPGGVRAGQPTAWVPGMKPVRLTEFGCAAVDRGGNAPNLFQDPKSSEGSLPPDSTGARDDRMQRRALEAVLAHFAANNPISPVYGGPMLTGVDAWCWDARPWPAFPGRADVWADAPAWRTGHWLNGRLTGEADDLIAAILRRGGLTDDMFEVAGVPDGISGYLIDRPMRTRDALEPLIRALGLTLSERGGRVAVRGVEPPAAFLAADDLALPEEGTGVRAERVLETPPAVARVRFIDGNRDYQTGAESVRSAADGGGVDLELPAVCSGATARAAAARALADAAAETLTLHPGPVDALRLEAGDVVSLELRGGDWRVVRLDLDGTPSAMLEPISAPEAEADDRLPAAPEAVPAAGAPFLRLLDPPPLPGAESDLRPLAVVAADPWRPMQVLAGPAPHALTVRAEVAEPATVGRLNEPLSSGPRHRWDETNALLVRLEGRAPQSRPADAVLAGANVVLVEAGEEWELLQFRNADLVGGDVWRLTGLLRGQQGTTAGGAPADALCVMLDGQLPRVDSPPAERGLPLVWRAGLSGLPAGGPRFTEKLWAARGVGVRPWSPAHARAIRRVDGGFDLSWIARHRLDGDRWAEEPAPSDPLRFRVRVLGAEGELRIFEVSGTQALYPASEAVVDFPEGAEAARFAVSQWGDGWGWGLESEVRPG</sequence>
<dbReference type="Gene3D" id="3.20.20.80">
    <property type="entry name" value="Glycosidases"/>
    <property type="match status" value="1"/>
</dbReference>
<feature type="region of interest" description="Disordered" evidence="1">
    <location>
        <begin position="614"/>
        <end position="637"/>
    </location>
</feature>
<dbReference type="OrthoDB" id="8445115at2"/>
<evidence type="ECO:0000313" key="5">
    <source>
        <dbReference type="EMBL" id="SFS76601.1"/>
    </source>
</evidence>
<dbReference type="Proteomes" id="UP000198788">
    <property type="component" value="Unassembled WGS sequence"/>
</dbReference>
<protein>
    <submittedName>
        <fullName evidence="5">Putative phage tail protein</fullName>
    </submittedName>
</protein>
<reference evidence="6" key="1">
    <citation type="submission" date="2016-10" db="EMBL/GenBank/DDBJ databases">
        <authorList>
            <person name="Varghese N."/>
            <person name="Submissions S."/>
        </authorList>
    </citation>
    <scope>NUCLEOTIDE SEQUENCE [LARGE SCALE GENOMIC DNA]</scope>
    <source>
        <strain evidence="6">CGMCC 1.10683</strain>
    </source>
</reference>
<dbReference type="Pfam" id="PF13550">
    <property type="entry name" value="Phage-tail_3"/>
    <property type="match status" value="1"/>
</dbReference>
<evidence type="ECO:0000256" key="1">
    <source>
        <dbReference type="SAM" id="MobiDB-lite"/>
    </source>
</evidence>
<dbReference type="InterPro" id="IPR056490">
    <property type="entry name" value="Rcc01698_C"/>
</dbReference>
<feature type="domain" description="Tip attachment protein J" evidence="3">
    <location>
        <begin position="743"/>
        <end position="897"/>
    </location>
</feature>
<dbReference type="RefSeq" id="WP_092311021.1">
    <property type="nucleotide sequence ID" value="NZ_FOZV01000005.1"/>
</dbReference>
<evidence type="ECO:0000259" key="4">
    <source>
        <dbReference type="Pfam" id="PF23666"/>
    </source>
</evidence>